<dbReference type="InterPro" id="IPR016181">
    <property type="entry name" value="Acyl_CoA_acyltransferase"/>
</dbReference>
<feature type="domain" description="FAD/NAD(P)-binding" evidence="5">
    <location>
        <begin position="319"/>
        <end position="606"/>
    </location>
</feature>
<keyword evidence="2" id="KW-0285">Flavoprotein</keyword>
<evidence type="ECO:0000256" key="2">
    <source>
        <dbReference type="ARBA" id="ARBA00022630"/>
    </source>
</evidence>
<dbReference type="SUPFAM" id="SSF51905">
    <property type="entry name" value="FAD/NAD(P)-binding domain"/>
    <property type="match status" value="1"/>
</dbReference>
<dbReference type="Gene3D" id="3.50.50.60">
    <property type="entry name" value="FAD/NAD(P)-binding domain"/>
    <property type="match status" value="2"/>
</dbReference>
<keyword evidence="7" id="KW-1185">Reference proteome</keyword>
<name>A0ABR1PCD8_DIAER</name>
<evidence type="ECO:0000259" key="4">
    <source>
        <dbReference type="Pfam" id="PF00583"/>
    </source>
</evidence>
<comment type="caution">
    <text evidence="6">The sequence shown here is derived from an EMBL/GenBank/DDBJ whole genome shotgun (WGS) entry which is preliminary data.</text>
</comment>
<gene>
    <name evidence="6" type="ORF">SLS63_004889</name>
</gene>
<dbReference type="SUPFAM" id="SSF55729">
    <property type="entry name" value="Acyl-CoA N-acyltransferases (Nat)"/>
    <property type="match status" value="1"/>
</dbReference>
<feature type="domain" description="N-acetyltransferase" evidence="4">
    <location>
        <begin position="163"/>
        <end position="223"/>
    </location>
</feature>
<dbReference type="PRINTS" id="PR00469">
    <property type="entry name" value="PNDRDTASEII"/>
</dbReference>
<dbReference type="Pfam" id="PF00583">
    <property type="entry name" value="Acetyltransf_1"/>
    <property type="match status" value="1"/>
</dbReference>
<evidence type="ECO:0000256" key="3">
    <source>
        <dbReference type="ARBA" id="ARBA00023002"/>
    </source>
</evidence>
<dbReference type="InterPro" id="IPR023753">
    <property type="entry name" value="FAD/NAD-binding_dom"/>
</dbReference>
<dbReference type="Pfam" id="PF07992">
    <property type="entry name" value="Pyr_redox_2"/>
    <property type="match status" value="1"/>
</dbReference>
<evidence type="ECO:0000259" key="5">
    <source>
        <dbReference type="Pfam" id="PF07992"/>
    </source>
</evidence>
<organism evidence="6 7">
    <name type="scientific">Diaporthe eres</name>
    <name type="common">Phomopsis oblonga</name>
    <dbReference type="NCBI Taxonomy" id="83184"/>
    <lineage>
        <taxon>Eukaryota</taxon>
        <taxon>Fungi</taxon>
        <taxon>Dikarya</taxon>
        <taxon>Ascomycota</taxon>
        <taxon>Pezizomycotina</taxon>
        <taxon>Sordariomycetes</taxon>
        <taxon>Sordariomycetidae</taxon>
        <taxon>Diaporthales</taxon>
        <taxon>Diaporthaceae</taxon>
        <taxon>Diaporthe</taxon>
        <taxon>Diaporthe eres species complex</taxon>
    </lineage>
</organism>
<dbReference type="Proteomes" id="UP001430848">
    <property type="component" value="Unassembled WGS sequence"/>
</dbReference>
<dbReference type="PRINTS" id="PR00368">
    <property type="entry name" value="FADPNR"/>
</dbReference>
<evidence type="ECO:0008006" key="8">
    <source>
        <dbReference type="Google" id="ProtNLM"/>
    </source>
</evidence>
<dbReference type="InterPro" id="IPR036188">
    <property type="entry name" value="FAD/NAD-bd_sf"/>
</dbReference>
<evidence type="ECO:0000313" key="7">
    <source>
        <dbReference type="Proteomes" id="UP001430848"/>
    </source>
</evidence>
<dbReference type="InterPro" id="IPR000182">
    <property type="entry name" value="GNAT_dom"/>
</dbReference>
<evidence type="ECO:0000313" key="6">
    <source>
        <dbReference type="EMBL" id="KAK7732634.1"/>
    </source>
</evidence>
<accession>A0ABR1PCD8</accession>
<protein>
    <recommendedName>
        <fullName evidence="8">FAD/NAD(P)-binding domain-containing protein</fullName>
    </recommendedName>
</protein>
<dbReference type="InterPro" id="IPR050097">
    <property type="entry name" value="Ferredoxin-NADP_redctase_2"/>
</dbReference>
<reference evidence="6 7" key="1">
    <citation type="submission" date="2024-02" db="EMBL/GenBank/DDBJ databases">
        <title>De novo assembly and annotation of 12 fungi associated with fruit tree decline syndrome in Ontario, Canada.</title>
        <authorList>
            <person name="Sulman M."/>
            <person name="Ellouze W."/>
            <person name="Ilyukhin E."/>
        </authorList>
    </citation>
    <scope>NUCLEOTIDE SEQUENCE [LARGE SCALE GENOMIC DNA]</scope>
    <source>
        <strain evidence="6 7">M169</strain>
    </source>
</reference>
<dbReference type="PANTHER" id="PTHR48105">
    <property type="entry name" value="THIOREDOXIN REDUCTASE 1-RELATED-RELATED"/>
    <property type="match status" value="1"/>
</dbReference>
<keyword evidence="3" id="KW-0560">Oxidoreductase</keyword>
<sequence>MKTDHKMTPALKLYVEPVDLDQTEDWDRLFATYWESWKHPLQVIGILTFPWLGEGSAREMDTYNAAKADYLEAAKKNPDQRWLKIEDRSVAGKPRIVGGGAYTVFHKADGEDRQPLSGPGSGVDHHDSALPEVKLPGLGYAPGSERNVLMRQLYSQMWSWHPRIMTDRPHLYGQALWVIPEYRRQGGAEAVMDYFLDQADSRSLECYLEGSELGTPLYLQRGFVLLERPVMSFRYYPSEDQKDSPSDEWDRLVRGLHAEAVAIMWRPVKGEYEEGKTVLPWVGRPRMAKFIANKTATKILISHSIALTIITATIMRFIDIAIIGGGPGGLTAATTIVRQLHTAVVFDNHKCGNSKSSHMHTVPTWDHGDPSEFREAAREDILARYSTVEFADVGVVKIEKKSDFHFLLVDESGKEYNFRKIILAVGTAYEFPDIDGFQEAWGSRIYRCLYCFGYEDRGAKSAGVLVVPPVDAGMGLHMAGLAAQLSDEVTLYTHGDQDSAAQLRPLADAAKAKFNVDSRQIKRLVDNGGSLTIEFADGSAKEEAFLVHNPQAGVKGPFVEQLGLAVSPAGHIVAGIPDFQSSVRGVFAAGDIASPYTAVNVAIASGYGAAVAAIAQLQAEKYNIPEIF</sequence>
<proteinExistence type="inferred from homology"/>
<evidence type="ECO:0000256" key="1">
    <source>
        <dbReference type="ARBA" id="ARBA00009333"/>
    </source>
</evidence>
<dbReference type="EMBL" id="JAKNSF020000019">
    <property type="protein sequence ID" value="KAK7732634.1"/>
    <property type="molecule type" value="Genomic_DNA"/>
</dbReference>
<dbReference type="Gene3D" id="3.40.630.30">
    <property type="match status" value="1"/>
</dbReference>
<comment type="similarity">
    <text evidence="1">Belongs to the class-II pyridine nucleotide-disulfide oxidoreductase family.</text>
</comment>